<sequence length="95" mass="10387">MRTKRRMTTAIMAGASLLLVATLGNALPAYRIVRFYYSSGSYATIVGRETVMTCFGRPRGNTLRGIRTNHSCEIEIWCGSGNPPAPSEPICESTE</sequence>
<comment type="caution">
    <text evidence="1">The sequence shown here is derived from an EMBL/GenBank/DDBJ whole genome shotgun (WGS) entry which is preliminary data.</text>
</comment>
<gene>
    <name evidence="1" type="ORF">KEG57_03890</name>
</gene>
<name>A0A9X3WWM4_9BACT</name>
<evidence type="ECO:0000313" key="1">
    <source>
        <dbReference type="EMBL" id="MDC3979629.1"/>
    </source>
</evidence>
<reference evidence="1 2" key="1">
    <citation type="submission" date="2021-04" db="EMBL/GenBank/DDBJ databases">
        <title>Genome analysis of Polyangium sp.</title>
        <authorList>
            <person name="Li Y."/>
            <person name="Wang J."/>
        </authorList>
    </citation>
    <scope>NUCLEOTIDE SEQUENCE [LARGE SCALE GENOMIC DNA]</scope>
    <source>
        <strain evidence="1 2">SDU14</strain>
    </source>
</reference>
<dbReference type="Proteomes" id="UP001151081">
    <property type="component" value="Unassembled WGS sequence"/>
</dbReference>
<dbReference type="RefSeq" id="WP_272458131.1">
    <property type="nucleotide sequence ID" value="NZ_JAGTJJ010000001.1"/>
</dbReference>
<dbReference type="AlphaFoldDB" id="A0A9X3WWM4"/>
<accession>A0A9X3WWM4</accession>
<proteinExistence type="predicted"/>
<keyword evidence="2" id="KW-1185">Reference proteome</keyword>
<protein>
    <submittedName>
        <fullName evidence="1">Uncharacterized protein</fullName>
    </submittedName>
</protein>
<evidence type="ECO:0000313" key="2">
    <source>
        <dbReference type="Proteomes" id="UP001151081"/>
    </source>
</evidence>
<organism evidence="1 2">
    <name type="scientific">Polyangium jinanense</name>
    <dbReference type="NCBI Taxonomy" id="2829994"/>
    <lineage>
        <taxon>Bacteria</taxon>
        <taxon>Pseudomonadati</taxon>
        <taxon>Myxococcota</taxon>
        <taxon>Polyangia</taxon>
        <taxon>Polyangiales</taxon>
        <taxon>Polyangiaceae</taxon>
        <taxon>Polyangium</taxon>
    </lineage>
</organism>
<dbReference type="EMBL" id="JAGTJJ010000001">
    <property type="protein sequence ID" value="MDC3979629.1"/>
    <property type="molecule type" value="Genomic_DNA"/>
</dbReference>